<evidence type="ECO:0000313" key="4">
    <source>
        <dbReference type="EMBL" id="ORL46125.1"/>
    </source>
</evidence>
<feature type="transmembrane region" description="Helical" evidence="1">
    <location>
        <begin position="252"/>
        <end position="273"/>
    </location>
</feature>
<feature type="transmembrane region" description="Helical" evidence="1">
    <location>
        <begin position="388"/>
        <end position="408"/>
    </location>
</feature>
<feature type="transmembrane region" description="Helical" evidence="1">
    <location>
        <begin position="285"/>
        <end position="305"/>
    </location>
</feature>
<dbReference type="SUPFAM" id="SSF55874">
    <property type="entry name" value="ATPase domain of HSP90 chaperone/DNA topoisomerase II/histidine kinase"/>
    <property type="match status" value="1"/>
</dbReference>
<dbReference type="STRING" id="1185767.IIF7_08391"/>
<dbReference type="InterPro" id="IPR036890">
    <property type="entry name" value="HATPase_C_sf"/>
</dbReference>
<dbReference type="RefSeq" id="WP_176218924.1">
    <property type="nucleotide sequence ID" value="NZ_ARYN01000006.1"/>
</dbReference>
<feature type="signal peptide" evidence="2">
    <location>
        <begin position="1"/>
        <end position="19"/>
    </location>
</feature>
<evidence type="ECO:0000259" key="3">
    <source>
        <dbReference type="Pfam" id="PF06580"/>
    </source>
</evidence>
<keyword evidence="1" id="KW-0812">Transmembrane</keyword>
<dbReference type="Gene3D" id="3.30.565.10">
    <property type="entry name" value="Histidine kinase-like ATPase, C-terminal domain"/>
    <property type="match status" value="1"/>
</dbReference>
<dbReference type="InterPro" id="IPR050640">
    <property type="entry name" value="Bact_2-comp_sensor_kinase"/>
</dbReference>
<keyword evidence="1" id="KW-1133">Transmembrane helix</keyword>
<feature type="chain" id="PRO_5012033506" evidence="2">
    <location>
        <begin position="20"/>
        <end position="626"/>
    </location>
</feature>
<accession>A0A1Y1T6C5</accession>
<feature type="transmembrane region" description="Helical" evidence="1">
    <location>
        <begin position="357"/>
        <end position="376"/>
    </location>
</feature>
<evidence type="ECO:0000256" key="2">
    <source>
        <dbReference type="SAM" id="SignalP"/>
    </source>
</evidence>
<keyword evidence="2" id="KW-0732">Signal</keyword>
<evidence type="ECO:0000256" key="1">
    <source>
        <dbReference type="SAM" id="Phobius"/>
    </source>
</evidence>
<feature type="domain" description="Signal transduction histidine kinase internal region" evidence="3">
    <location>
        <begin position="431"/>
        <end position="510"/>
    </location>
</feature>
<name>A0A1Y1T6C5_9FLAO</name>
<dbReference type="InterPro" id="IPR010559">
    <property type="entry name" value="Sig_transdc_His_kin_internal"/>
</dbReference>
<dbReference type="EMBL" id="ARYN01000006">
    <property type="protein sequence ID" value="ORL46125.1"/>
    <property type="molecule type" value="Genomic_DNA"/>
</dbReference>
<feature type="transmembrane region" description="Helical" evidence="1">
    <location>
        <begin position="325"/>
        <end position="345"/>
    </location>
</feature>
<gene>
    <name evidence="4" type="ORF">IIF7_08391</name>
</gene>
<proteinExistence type="predicted"/>
<keyword evidence="5" id="KW-1185">Reference proteome</keyword>
<dbReference type="AlphaFoldDB" id="A0A1Y1T6C5"/>
<sequence length="626" mass="72825">MKKILLLLLGLLSWMQCLSQTDFNLSPEEEKMAWEFIKEKYFPYQLTNYYKIAIFRSSIKVGIKNSDKPVNKKILLEIIDSINPHLNQKASFTDNLEEANFIFEFNQCDKTTAFRDYPYFDRESNNLFTTLKKQTIKFWLADSVSNQLRKKAFQYKLINGLIKSNSGQYMVDGLNYIPDTLDVSNIGFIHHSVLNNEMSSITLSTIDYTQFNRLDKFVLSKFYSKDFYSDFKKYIFSEYSLIYSCLLFYPEILEIVGVVVNLILCVVLGLIMINTILKKSYRFAFLSYVIPGFYIWISSATMLLVTSFFQGDFIFKADQSSFYEFQLFTFLFSTTASVLIYLFEIKLITTSQTIQERVFRMFFITMICLIFAQTFVSLLLKDNEINQWNILLIFSLALVRVSYFYLTYRKDAIIKEKDLQLSSLSASKAEAEVASLHARINPHFLYNSLNSIAGLAHIDADKTEKMALSLSDLFRHNLNRKNESFCSIKEEVDAAIAYMDIEQTRFGDQLQFNTELYESLYDYLIPRNIIQPLLENAIKHGISKLKTPGKIKLRIIQNEDMVEIAVFDNGPGFKDGSISGYGLQSIFDILKLTYNEKASLNWENTPEKRVWISIEKIALKKEQYEL</sequence>
<protein>
    <submittedName>
        <fullName evidence="4">Regulator of cell autolysis</fullName>
    </submittedName>
</protein>
<evidence type="ECO:0000313" key="5">
    <source>
        <dbReference type="Proteomes" id="UP000192746"/>
    </source>
</evidence>
<organism evidence="4 5">
    <name type="scientific">Zunongwangia atlantica 22II14-10F7</name>
    <dbReference type="NCBI Taxonomy" id="1185767"/>
    <lineage>
        <taxon>Bacteria</taxon>
        <taxon>Pseudomonadati</taxon>
        <taxon>Bacteroidota</taxon>
        <taxon>Flavobacteriia</taxon>
        <taxon>Flavobacteriales</taxon>
        <taxon>Flavobacteriaceae</taxon>
        <taxon>Zunongwangia</taxon>
    </lineage>
</organism>
<dbReference type="PANTHER" id="PTHR34220:SF7">
    <property type="entry name" value="SENSOR HISTIDINE KINASE YPDA"/>
    <property type="match status" value="1"/>
</dbReference>
<dbReference type="Proteomes" id="UP000192746">
    <property type="component" value="Unassembled WGS sequence"/>
</dbReference>
<keyword evidence="1" id="KW-0472">Membrane</keyword>
<dbReference type="PANTHER" id="PTHR34220">
    <property type="entry name" value="SENSOR HISTIDINE KINASE YPDA"/>
    <property type="match status" value="1"/>
</dbReference>
<reference evidence="4 5" key="1">
    <citation type="submission" date="2013-04" db="EMBL/GenBank/DDBJ databases">
        <title>Zunongwangia sp. 22II14-10F7 Genome Sequencing.</title>
        <authorList>
            <person name="Lai Q."/>
            <person name="Shao Z."/>
        </authorList>
    </citation>
    <scope>NUCLEOTIDE SEQUENCE [LARGE SCALE GENOMIC DNA]</scope>
    <source>
        <strain evidence="4 5">22II14-10F7</strain>
    </source>
</reference>
<comment type="caution">
    <text evidence="4">The sequence shown here is derived from an EMBL/GenBank/DDBJ whole genome shotgun (WGS) entry which is preliminary data.</text>
</comment>
<dbReference type="GO" id="GO:0016020">
    <property type="term" value="C:membrane"/>
    <property type="evidence" value="ECO:0007669"/>
    <property type="project" value="InterPro"/>
</dbReference>
<dbReference type="Pfam" id="PF06580">
    <property type="entry name" value="His_kinase"/>
    <property type="match status" value="1"/>
</dbReference>
<dbReference type="GO" id="GO:0000155">
    <property type="term" value="F:phosphorelay sensor kinase activity"/>
    <property type="evidence" value="ECO:0007669"/>
    <property type="project" value="InterPro"/>
</dbReference>